<feature type="domain" description="Thioredoxin" evidence="6">
    <location>
        <begin position="504"/>
        <end position="656"/>
    </location>
</feature>
<evidence type="ECO:0000256" key="1">
    <source>
        <dbReference type="ARBA" id="ARBA00004196"/>
    </source>
</evidence>
<dbReference type="PANTHER" id="PTHR42852">
    <property type="entry name" value="THIOL:DISULFIDE INTERCHANGE PROTEIN DSBE"/>
    <property type="match status" value="1"/>
</dbReference>
<keyword evidence="5" id="KW-0732">Signal</keyword>
<dbReference type="RefSeq" id="WP_183670483.1">
    <property type="nucleotide sequence ID" value="NZ_BMPB01000001.1"/>
</dbReference>
<keyword evidence="4" id="KW-0676">Redox-active center</keyword>
<proteinExistence type="predicted"/>
<dbReference type="PANTHER" id="PTHR42852:SF6">
    <property type="entry name" value="THIOL:DISULFIDE INTERCHANGE PROTEIN DSBE"/>
    <property type="match status" value="1"/>
</dbReference>
<dbReference type="InterPro" id="IPR012336">
    <property type="entry name" value="Thioredoxin-like_fold"/>
</dbReference>
<evidence type="ECO:0000256" key="5">
    <source>
        <dbReference type="SAM" id="SignalP"/>
    </source>
</evidence>
<evidence type="ECO:0000313" key="7">
    <source>
        <dbReference type="EMBL" id="MBB4622155.1"/>
    </source>
</evidence>
<dbReference type="Pfam" id="PF13905">
    <property type="entry name" value="Thioredoxin_8"/>
    <property type="match status" value="1"/>
</dbReference>
<keyword evidence="7" id="KW-0413">Isomerase</keyword>
<comment type="caution">
    <text evidence="7">The sequence shown here is derived from an EMBL/GenBank/DDBJ whole genome shotgun (WGS) entry which is preliminary data.</text>
</comment>
<reference evidence="7 8" key="1">
    <citation type="submission" date="2020-08" db="EMBL/GenBank/DDBJ databases">
        <title>Genomic Encyclopedia of Type Strains, Phase IV (KMG-IV): sequencing the most valuable type-strain genomes for metagenomic binning, comparative biology and taxonomic classification.</title>
        <authorList>
            <person name="Goeker M."/>
        </authorList>
    </citation>
    <scope>NUCLEOTIDE SEQUENCE [LARGE SCALE GENOMIC DNA]</scope>
    <source>
        <strain evidence="7 8">DSM 102983</strain>
    </source>
</reference>
<dbReference type="SUPFAM" id="SSF52833">
    <property type="entry name" value="Thioredoxin-like"/>
    <property type="match status" value="1"/>
</dbReference>
<feature type="signal peptide" evidence="5">
    <location>
        <begin position="1"/>
        <end position="20"/>
    </location>
</feature>
<evidence type="ECO:0000256" key="3">
    <source>
        <dbReference type="ARBA" id="ARBA00023157"/>
    </source>
</evidence>
<dbReference type="InterPro" id="IPR036249">
    <property type="entry name" value="Thioredoxin-like_sf"/>
</dbReference>
<evidence type="ECO:0000256" key="2">
    <source>
        <dbReference type="ARBA" id="ARBA00022748"/>
    </source>
</evidence>
<sequence length="656" mass="76115">MKKQATILFLLLGISYTTFAQRIIKNPEYEFKSTGINTITQIERNKENTRIQIHSEFIPHWWITFDSTSYIKDPDSGKKYFPIGIEGTTFGKQTFMPDSGDSIFTLIFPPLDKKMKKFDYMESDTGEGSIFGVSLEKKKKQKNKQTEEGIYGTWKDMENYLATEADPSVNYGSDFFRKDTAHLRGFLKGYDSRAGFNTGIIYINNVMTREDYPTVVQIHPDGRFEADFPLNQPWEGYIFFKRTTVPFYIEPGETLFISLDWEDFLMADRYRDRRYEFKNIVYKGTSARINAELCRIKVNTFSYRDFENQLKTLSPADFKQQQLEALQEANDSLALKLKQNSTSIKGQQILKNKILLSFYGALFDYAMMRTHYAARDSTNEILKQPLPDDYYDFLTQINSNDKNLMIPNSFSSFINRYEFMGPFNKANMPFKPEDRFEVLSKEWIRKDSILRNDLQITPGLLFDIAKVRSLDYALSSITPKEGTLLVGQLTSSIAEPFLKEEAMRMYAKKFPEGEKQAYKLPEGKATDIFRKMVNPHKGKFVLVDFWATTCGPCIYSIKEMQPLRDKYKGSPDLAFVYITDTGGSPESSYNKFISENDMGDNLFRLSEDEYNYLRQLFRFNGIPRYVMLNRDGDVIDDDFPGHSAKTELQKLLPDSK</sequence>
<protein>
    <submittedName>
        <fullName evidence="7">Thiol-disulfide isomerase/thioredoxin</fullName>
    </submittedName>
</protein>
<keyword evidence="8" id="KW-1185">Reference proteome</keyword>
<dbReference type="EMBL" id="JACHOC010000003">
    <property type="protein sequence ID" value="MBB4622155.1"/>
    <property type="molecule type" value="Genomic_DNA"/>
</dbReference>
<dbReference type="InterPro" id="IPR050553">
    <property type="entry name" value="Thioredoxin_ResA/DsbE_sf"/>
</dbReference>
<dbReference type="Gene3D" id="3.40.30.10">
    <property type="entry name" value="Glutaredoxin"/>
    <property type="match status" value="1"/>
</dbReference>
<dbReference type="GO" id="GO:0016853">
    <property type="term" value="F:isomerase activity"/>
    <property type="evidence" value="ECO:0007669"/>
    <property type="project" value="UniProtKB-KW"/>
</dbReference>
<feature type="chain" id="PRO_5045599840" evidence="5">
    <location>
        <begin position="21"/>
        <end position="656"/>
    </location>
</feature>
<keyword evidence="2" id="KW-0201">Cytochrome c-type biogenesis</keyword>
<dbReference type="InterPro" id="IPR013766">
    <property type="entry name" value="Thioredoxin_domain"/>
</dbReference>
<comment type="subcellular location">
    <subcellularLocation>
        <location evidence="1">Cell envelope</location>
    </subcellularLocation>
</comment>
<dbReference type="Proteomes" id="UP000533637">
    <property type="component" value="Unassembled WGS sequence"/>
</dbReference>
<name>A0ABR6KKW7_9BACT</name>
<keyword evidence="3" id="KW-1015">Disulfide bond</keyword>
<organism evidence="7 8">
    <name type="scientific">Parabacteroides faecis</name>
    <dbReference type="NCBI Taxonomy" id="1217282"/>
    <lineage>
        <taxon>Bacteria</taxon>
        <taxon>Pseudomonadati</taxon>
        <taxon>Bacteroidota</taxon>
        <taxon>Bacteroidia</taxon>
        <taxon>Bacteroidales</taxon>
        <taxon>Tannerellaceae</taxon>
        <taxon>Parabacteroides</taxon>
    </lineage>
</organism>
<evidence type="ECO:0000256" key="4">
    <source>
        <dbReference type="ARBA" id="ARBA00023284"/>
    </source>
</evidence>
<evidence type="ECO:0000313" key="8">
    <source>
        <dbReference type="Proteomes" id="UP000533637"/>
    </source>
</evidence>
<evidence type="ECO:0000259" key="6">
    <source>
        <dbReference type="PROSITE" id="PS51352"/>
    </source>
</evidence>
<dbReference type="PROSITE" id="PS51352">
    <property type="entry name" value="THIOREDOXIN_2"/>
    <property type="match status" value="1"/>
</dbReference>
<gene>
    <name evidence="7" type="ORF">GGQ57_002052</name>
</gene>
<accession>A0ABR6KKW7</accession>
<dbReference type="CDD" id="cd02966">
    <property type="entry name" value="TlpA_like_family"/>
    <property type="match status" value="1"/>
</dbReference>